<dbReference type="AlphaFoldDB" id="A0A2A9MBF3"/>
<protein>
    <submittedName>
        <fullName evidence="2">Uncharacterized protein</fullName>
    </submittedName>
</protein>
<evidence type="ECO:0000256" key="1">
    <source>
        <dbReference type="SAM" id="SignalP"/>
    </source>
</evidence>
<reference evidence="2 3" key="1">
    <citation type="submission" date="2017-09" db="EMBL/GenBank/DDBJ databases">
        <title>Genome sequencing of Besnoitia besnoiti strain Bb-Ger1.</title>
        <authorList>
            <person name="Schares G."/>
            <person name="Venepally P."/>
            <person name="Lorenzi H.A."/>
        </authorList>
    </citation>
    <scope>NUCLEOTIDE SEQUENCE [LARGE SCALE GENOMIC DNA]</scope>
    <source>
        <strain evidence="2 3">Bb-Ger1</strain>
    </source>
</reference>
<proteinExistence type="predicted"/>
<feature type="signal peptide" evidence="1">
    <location>
        <begin position="1"/>
        <end position="28"/>
    </location>
</feature>
<gene>
    <name evidence="2" type="ORF">BESB_054690</name>
</gene>
<evidence type="ECO:0000313" key="2">
    <source>
        <dbReference type="EMBL" id="PFH35818.1"/>
    </source>
</evidence>
<evidence type="ECO:0000313" key="3">
    <source>
        <dbReference type="Proteomes" id="UP000224006"/>
    </source>
</evidence>
<keyword evidence="1" id="KW-0732">Signal</keyword>
<organism evidence="2 3">
    <name type="scientific">Besnoitia besnoiti</name>
    <name type="common">Apicomplexan protozoan</name>
    <dbReference type="NCBI Taxonomy" id="94643"/>
    <lineage>
        <taxon>Eukaryota</taxon>
        <taxon>Sar</taxon>
        <taxon>Alveolata</taxon>
        <taxon>Apicomplexa</taxon>
        <taxon>Conoidasida</taxon>
        <taxon>Coccidia</taxon>
        <taxon>Eucoccidiorida</taxon>
        <taxon>Eimeriorina</taxon>
        <taxon>Sarcocystidae</taxon>
        <taxon>Besnoitia</taxon>
    </lineage>
</organism>
<dbReference type="RefSeq" id="XP_029219827.1">
    <property type="nucleotide sequence ID" value="XM_029363904.1"/>
</dbReference>
<dbReference type="OrthoDB" id="328489at2759"/>
<name>A0A2A9MBF3_BESBE</name>
<feature type="chain" id="PRO_5012156900" evidence="1">
    <location>
        <begin position="29"/>
        <end position="204"/>
    </location>
</feature>
<dbReference type="EMBL" id="NWUJ01000004">
    <property type="protein sequence ID" value="PFH35818.1"/>
    <property type="molecule type" value="Genomic_DNA"/>
</dbReference>
<dbReference type="Proteomes" id="UP000224006">
    <property type="component" value="Chromosome IV"/>
</dbReference>
<keyword evidence="3" id="KW-1185">Reference proteome</keyword>
<dbReference type="KEGG" id="bbes:BESB_054690"/>
<sequence>MASQREVSRARRFVALLFAVVFFAKPDAAPSVADAADFTRKGSFSYEGDLLQQTVTDSYSIQMNAGDVLSVWCKNAKGTSPPKFPPEVCMAVGVNCRPDCTVSLASLLARNPKAISGESVSGDAPLKITIPDQVNLPTVFSFACVSPNNGSPTVQFNVTVSPGKKGAKMWAGTDPSAYSGATSLSLVGSFFVLAVTALRPIAWL</sequence>
<dbReference type="VEuPathDB" id="ToxoDB:BESB_054690"/>
<dbReference type="GeneID" id="40310398"/>
<accession>A0A2A9MBF3</accession>
<comment type="caution">
    <text evidence="2">The sequence shown here is derived from an EMBL/GenBank/DDBJ whole genome shotgun (WGS) entry which is preliminary data.</text>
</comment>